<dbReference type="InterPro" id="IPR046457">
    <property type="entry name" value="PMI_typeI_cat"/>
</dbReference>
<dbReference type="GO" id="GO:0009298">
    <property type="term" value="P:GDP-mannose biosynthetic process"/>
    <property type="evidence" value="ECO:0007669"/>
    <property type="project" value="InterPro"/>
</dbReference>
<dbReference type="AlphaFoldDB" id="A0A381S494"/>
<comment type="catalytic activity">
    <reaction evidence="1">
        <text>D-mannose 6-phosphate = D-fructose 6-phosphate</text>
        <dbReference type="Rhea" id="RHEA:12356"/>
        <dbReference type="ChEBI" id="CHEBI:58735"/>
        <dbReference type="ChEBI" id="CHEBI:61527"/>
        <dbReference type="EC" id="5.3.1.8"/>
    </reaction>
</comment>
<name>A0A381S494_9ZZZZ</name>
<evidence type="ECO:0000256" key="1">
    <source>
        <dbReference type="ARBA" id="ARBA00000757"/>
    </source>
</evidence>
<evidence type="ECO:0000256" key="7">
    <source>
        <dbReference type="ARBA" id="ARBA00023235"/>
    </source>
</evidence>
<dbReference type="Gene3D" id="1.10.441.10">
    <property type="entry name" value="Phosphomannose Isomerase, domain 2"/>
    <property type="match status" value="1"/>
</dbReference>
<dbReference type="GO" id="GO:0004476">
    <property type="term" value="F:mannose-6-phosphate isomerase activity"/>
    <property type="evidence" value="ECO:0007669"/>
    <property type="project" value="UniProtKB-EC"/>
</dbReference>
<accession>A0A381S494</accession>
<keyword evidence="7" id="KW-0413">Isomerase</keyword>
<dbReference type="EMBL" id="UINC01002649">
    <property type="protein sequence ID" value="SUZ98902.1"/>
    <property type="molecule type" value="Genomic_DNA"/>
</dbReference>
<evidence type="ECO:0000256" key="5">
    <source>
        <dbReference type="ARBA" id="ARBA00022723"/>
    </source>
</evidence>
<keyword evidence="6" id="KW-0862">Zinc</keyword>
<dbReference type="GO" id="GO:0005829">
    <property type="term" value="C:cytosol"/>
    <property type="evidence" value="ECO:0007669"/>
    <property type="project" value="TreeGrafter"/>
</dbReference>
<dbReference type="PRINTS" id="PR00714">
    <property type="entry name" value="MAN6PISMRASE"/>
</dbReference>
<comment type="cofactor">
    <cofactor evidence="2">
        <name>Zn(2+)</name>
        <dbReference type="ChEBI" id="CHEBI:29105"/>
    </cofactor>
</comment>
<keyword evidence="5" id="KW-0479">Metal-binding</keyword>
<dbReference type="InterPro" id="IPR001250">
    <property type="entry name" value="Man6P_Isoase-1"/>
</dbReference>
<evidence type="ECO:0000256" key="2">
    <source>
        <dbReference type="ARBA" id="ARBA00001947"/>
    </source>
</evidence>
<sequence>VERLAGRMQHYDWGSSTALADLRGAEPSGLPEAELWFGAHRARSSEVVDGRAPEGVDLPDVAYLPYLVKLLAADRPLSLQAHPDAMAAADGYRREEEAGIGRGDATRSFPDPGPKPELLCAVTRFEALCGFRPVPEAREVAGALGVADHILTLLDDREPEAWRHVVGAVLTGDRAADRGRDVCRLVDAARRVLEGQGPAAAGAPGVRSADVAGADLPAAEVQAAEVVCRLADRYPGDPALLLVPMMRRCVLQPGEAMYVGPGVLHAYLGGVALEVMTPCDNVVRGGFTSKHVDPDALVALLGPGDAPIVQRAVDGVHPYEVPVDDFAVWRIAGRAEVDVDVAGAGAGERRGPDVVVAVAGRTVVGGDLVLAPGEAALVPVADGAYRISVDGIAHRVSVGG</sequence>
<dbReference type="GO" id="GO:0008270">
    <property type="term" value="F:zinc ion binding"/>
    <property type="evidence" value="ECO:0007669"/>
    <property type="project" value="InterPro"/>
</dbReference>
<dbReference type="Pfam" id="PF20511">
    <property type="entry name" value="PMI_typeI_cat"/>
    <property type="match status" value="1"/>
</dbReference>
<comment type="similarity">
    <text evidence="3">Belongs to the mannose-6-phosphate isomerase type 1 family.</text>
</comment>
<protein>
    <recommendedName>
        <fullName evidence="4">mannose-6-phosphate isomerase</fullName>
        <ecNumber evidence="4">5.3.1.8</ecNumber>
    </recommendedName>
</protein>
<dbReference type="GO" id="GO:0005975">
    <property type="term" value="P:carbohydrate metabolic process"/>
    <property type="evidence" value="ECO:0007669"/>
    <property type="project" value="InterPro"/>
</dbReference>
<evidence type="ECO:0000256" key="3">
    <source>
        <dbReference type="ARBA" id="ARBA00010772"/>
    </source>
</evidence>
<dbReference type="InterPro" id="IPR016305">
    <property type="entry name" value="Mannose-6-P_Isomerase"/>
</dbReference>
<evidence type="ECO:0000313" key="9">
    <source>
        <dbReference type="EMBL" id="SUZ98902.1"/>
    </source>
</evidence>
<organism evidence="9">
    <name type="scientific">marine metagenome</name>
    <dbReference type="NCBI Taxonomy" id="408172"/>
    <lineage>
        <taxon>unclassified sequences</taxon>
        <taxon>metagenomes</taxon>
        <taxon>ecological metagenomes</taxon>
    </lineage>
</organism>
<dbReference type="PANTHER" id="PTHR10309:SF0">
    <property type="entry name" value="MANNOSE-6-PHOSPHATE ISOMERASE"/>
    <property type="match status" value="1"/>
</dbReference>
<proteinExistence type="inferred from homology"/>
<dbReference type="InterPro" id="IPR014710">
    <property type="entry name" value="RmlC-like_jellyroll"/>
</dbReference>
<dbReference type="CDD" id="cd07011">
    <property type="entry name" value="cupin_PMI_type_I_N"/>
    <property type="match status" value="1"/>
</dbReference>
<gene>
    <name evidence="9" type="ORF">METZ01_LOCUS51756</name>
</gene>
<evidence type="ECO:0000256" key="6">
    <source>
        <dbReference type="ARBA" id="ARBA00022833"/>
    </source>
</evidence>
<dbReference type="PIRSF" id="PIRSF001480">
    <property type="entry name" value="Mannose-6-phosphate_isomerase"/>
    <property type="match status" value="1"/>
</dbReference>
<dbReference type="InterPro" id="IPR011051">
    <property type="entry name" value="RmlC_Cupin_sf"/>
</dbReference>
<dbReference type="Gene3D" id="2.60.120.10">
    <property type="entry name" value="Jelly Rolls"/>
    <property type="match status" value="2"/>
</dbReference>
<dbReference type="PANTHER" id="PTHR10309">
    <property type="entry name" value="MANNOSE-6-PHOSPHATE ISOMERASE"/>
    <property type="match status" value="1"/>
</dbReference>
<feature type="domain" description="Phosphomannose isomerase type I catalytic" evidence="8">
    <location>
        <begin position="3"/>
        <end position="134"/>
    </location>
</feature>
<dbReference type="EC" id="5.3.1.8" evidence="4"/>
<reference evidence="9" key="1">
    <citation type="submission" date="2018-05" db="EMBL/GenBank/DDBJ databases">
        <authorList>
            <person name="Lanie J.A."/>
            <person name="Ng W.-L."/>
            <person name="Kazmierczak K.M."/>
            <person name="Andrzejewski T.M."/>
            <person name="Davidsen T.M."/>
            <person name="Wayne K.J."/>
            <person name="Tettelin H."/>
            <person name="Glass J.I."/>
            <person name="Rusch D."/>
            <person name="Podicherti R."/>
            <person name="Tsui H.-C.T."/>
            <person name="Winkler M.E."/>
        </authorList>
    </citation>
    <scope>NUCLEOTIDE SEQUENCE</scope>
</reference>
<evidence type="ECO:0000259" key="8">
    <source>
        <dbReference type="Pfam" id="PF20511"/>
    </source>
</evidence>
<feature type="non-terminal residue" evidence="9">
    <location>
        <position position="1"/>
    </location>
</feature>
<dbReference type="NCBIfam" id="TIGR00218">
    <property type="entry name" value="manA"/>
    <property type="match status" value="1"/>
</dbReference>
<evidence type="ECO:0000256" key="4">
    <source>
        <dbReference type="ARBA" id="ARBA00011956"/>
    </source>
</evidence>
<dbReference type="SUPFAM" id="SSF51182">
    <property type="entry name" value="RmlC-like cupins"/>
    <property type="match status" value="1"/>
</dbReference>